<keyword evidence="3" id="KW-1185">Reference proteome</keyword>
<dbReference type="CDD" id="cd20071">
    <property type="entry name" value="SET_SMYD"/>
    <property type="match status" value="1"/>
</dbReference>
<evidence type="ECO:0000313" key="2">
    <source>
        <dbReference type="EMBL" id="KAJ3260149.1"/>
    </source>
</evidence>
<name>A0AAD5UKN9_9FUNG</name>
<dbReference type="Gene3D" id="2.170.270.10">
    <property type="entry name" value="SET domain"/>
    <property type="match status" value="1"/>
</dbReference>
<dbReference type="Pfam" id="PF00856">
    <property type="entry name" value="SET"/>
    <property type="match status" value="1"/>
</dbReference>
<accession>A0AAD5UKN9</accession>
<evidence type="ECO:0000259" key="1">
    <source>
        <dbReference type="PROSITE" id="PS50280"/>
    </source>
</evidence>
<feature type="domain" description="SET" evidence="1">
    <location>
        <begin position="15"/>
        <end position="132"/>
    </location>
</feature>
<dbReference type="InterPro" id="IPR046341">
    <property type="entry name" value="SET_dom_sf"/>
</dbReference>
<dbReference type="PROSITE" id="PS50280">
    <property type="entry name" value="SET"/>
    <property type="match status" value="1"/>
</dbReference>
<dbReference type="GO" id="GO:0005634">
    <property type="term" value="C:nucleus"/>
    <property type="evidence" value="ECO:0007669"/>
    <property type="project" value="TreeGrafter"/>
</dbReference>
<dbReference type="Proteomes" id="UP001210925">
    <property type="component" value="Unassembled WGS sequence"/>
</dbReference>
<dbReference type="InterPro" id="IPR001214">
    <property type="entry name" value="SET_dom"/>
</dbReference>
<sequence length="300" mass="34432">MLIKICNYMDKGKDESVDIFSISKKLHFESLVSHMDKLSAGEIVELRLKAEASGITTHSIEQQVEILSKFRRNNFTIYDFDLFEVGSGTFCLGSMLNHSCVPNAVLIYQKREMIVLALRDIKENEEIFISYIDPINPYDSRCKMLDKYYFKCTCDKCNLKLYPKFNSPSGLEDHVTKGMEILDRYKKVSNNLETCLGFYADFELYRSVSSILLEELESATNFGLCLGLIVVKVATLIIQYPKSHPLIGLESLVGAKICWNCQQYPLGRKFLEIGNDCHSVYIDYHVNDELVKLNNLYKDL</sequence>
<dbReference type="InterPro" id="IPR050869">
    <property type="entry name" value="H3K4_H4K5_MeTrfase"/>
</dbReference>
<reference evidence="2" key="1">
    <citation type="submission" date="2020-05" db="EMBL/GenBank/DDBJ databases">
        <title>Phylogenomic resolution of chytrid fungi.</title>
        <authorList>
            <person name="Stajich J.E."/>
            <person name="Amses K."/>
            <person name="Simmons R."/>
            <person name="Seto K."/>
            <person name="Myers J."/>
            <person name="Bonds A."/>
            <person name="Quandt C.A."/>
            <person name="Barry K."/>
            <person name="Liu P."/>
            <person name="Grigoriev I."/>
            <person name="Longcore J.E."/>
            <person name="James T.Y."/>
        </authorList>
    </citation>
    <scope>NUCLEOTIDE SEQUENCE</scope>
    <source>
        <strain evidence="2">PLAUS21</strain>
    </source>
</reference>
<protein>
    <submittedName>
        <fullName evidence="2">SET and MYND domain-containing protein 3</fullName>
    </submittedName>
</protein>
<dbReference type="EMBL" id="JADGKB010000013">
    <property type="protein sequence ID" value="KAJ3260149.1"/>
    <property type="molecule type" value="Genomic_DNA"/>
</dbReference>
<dbReference type="AlphaFoldDB" id="A0AAD5UKN9"/>
<evidence type="ECO:0000313" key="3">
    <source>
        <dbReference type="Proteomes" id="UP001210925"/>
    </source>
</evidence>
<proteinExistence type="predicted"/>
<dbReference type="PANTHER" id="PTHR12197">
    <property type="entry name" value="HISTONE-LYSINE N-METHYLTRANSFERASE SMYD"/>
    <property type="match status" value="1"/>
</dbReference>
<gene>
    <name evidence="2" type="primary">SMYD3_1</name>
    <name evidence="2" type="ORF">HK103_001225</name>
</gene>
<dbReference type="SUPFAM" id="SSF82199">
    <property type="entry name" value="SET domain"/>
    <property type="match status" value="1"/>
</dbReference>
<organism evidence="2 3">
    <name type="scientific">Boothiomyces macroporosus</name>
    <dbReference type="NCBI Taxonomy" id="261099"/>
    <lineage>
        <taxon>Eukaryota</taxon>
        <taxon>Fungi</taxon>
        <taxon>Fungi incertae sedis</taxon>
        <taxon>Chytridiomycota</taxon>
        <taxon>Chytridiomycota incertae sedis</taxon>
        <taxon>Chytridiomycetes</taxon>
        <taxon>Rhizophydiales</taxon>
        <taxon>Terramycetaceae</taxon>
        <taxon>Boothiomyces</taxon>
    </lineage>
</organism>
<dbReference type="Gene3D" id="1.10.220.160">
    <property type="match status" value="1"/>
</dbReference>
<comment type="caution">
    <text evidence="2">The sequence shown here is derived from an EMBL/GenBank/DDBJ whole genome shotgun (WGS) entry which is preliminary data.</text>
</comment>
<dbReference type="PANTHER" id="PTHR12197:SF251">
    <property type="entry name" value="EG:BACR7C10.4 PROTEIN"/>
    <property type="match status" value="1"/>
</dbReference>